<keyword evidence="3" id="KW-0677">Repeat</keyword>
<dbReference type="SUPFAM" id="SSF46785">
    <property type="entry name" value="Winged helix' DNA-binding domain"/>
    <property type="match status" value="1"/>
</dbReference>
<dbReference type="PROSITE" id="PS50139">
    <property type="entry name" value="Z_BINDING"/>
    <property type="match status" value="1"/>
</dbReference>
<dbReference type="GO" id="GO:0005730">
    <property type="term" value="C:nucleolus"/>
    <property type="evidence" value="ECO:0007669"/>
    <property type="project" value="TreeGrafter"/>
</dbReference>
<dbReference type="GO" id="GO:0003725">
    <property type="term" value="F:double-stranded RNA binding"/>
    <property type="evidence" value="ECO:0007669"/>
    <property type="project" value="TreeGrafter"/>
</dbReference>
<evidence type="ECO:0000259" key="7">
    <source>
        <dbReference type="PROSITE" id="PS50137"/>
    </source>
</evidence>
<dbReference type="GO" id="GO:0003726">
    <property type="term" value="F:double-stranded RNA adenosine deaminase activity"/>
    <property type="evidence" value="ECO:0007669"/>
    <property type="project" value="InterPro"/>
</dbReference>
<feature type="region of interest" description="Disordered" evidence="6">
    <location>
        <begin position="559"/>
        <end position="592"/>
    </location>
</feature>
<evidence type="ECO:0000256" key="3">
    <source>
        <dbReference type="ARBA" id="ARBA00022737"/>
    </source>
</evidence>
<dbReference type="GO" id="GO:0006382">
    <property type="term" value="P:adenosine to inosine editing"/>
    <property type="evidence" value="ECO:0007669"/>
    <property type="project" value="TreeGrafter"/>
</dbReference>
<evidence type="ECO:0000256" key="1">
    <source>
        <dbReference type="ARBA" id="ARBA00004496"/>
    </source>
</evidence>
<dbReference type="Pfam" id="PF00035">
    <property type="entry name" value="dsrm"/>
    <property type="match status" value="1"/>
</dbReference>
<gene>
    <name evidence="10" type="ORF">SNE40_003482</name>
</gene>
<evidence type="ECO:0000256" key="5">
    <source>
        <dbReference type="PROSITE-ProRule" id="PRU00266"/>
    </source>
</evidence>
<dbReference type="InterPro" id="IPR036388">
    <property type="entry name" value="WH-like_DNA-bd_sf"/>
</dbReference>
<dbReference type="FunFam" id="3.30.160.20:FF:000005">
    <property type="entry name" value="Putative double-stranded RNA-specific adenosine deaminase"/>
    <property type="match status" value="1"/>
</dbReference>
<feature type="region of interest" description="Disordered" evidence="6">
    <location>
        <begin position="93"/>
        <end position="132"/>
    </location>
</feature>
<dbReference type="InterPro" id="IPR014720">
    <property type="entry name" value="dsRBD_dom"/>
</dbReference>
<dbReference type="PROSITE" id="PS50141">
    <property type="entry name" value="A_DEAMIN_EDITASE"/>
    <property type="match status" value="1"/>
</dbReference>
<proteinExistence type="predicted"/>
<dbReference type="AlphaFoldDB" id="A0AAN8KAU1"/>
<feature type="compositionally biased region" description="Gly residues" evidence="6">
    <location>
        <begin position="120"/>
        <end position="131"/>
    </location>
</feature>
<dbReference type="InterPro" id="IPR036390">
    <property type="entry name" value="WH_DNA-bd_sf"/>
</dbReference>
<organism evidence="10 11">
    <name type="scientific">Patella caerulea</name>
    <name type="common">Rayed Mediterranean limpet</name>
    <dbReference type="NCBI Taxonomy" id="87958"/>
    <lineage>
        <taxon>Eukaryota</taxon>
        <taxon>Metazoa</taxon>
        <taxon>Spiralia</taxon>
        <taxon>Lophotrochozoa</taxon>
        <taxon>Mollusca</taxon>
        <taxon>Gastropoda</taxon>
        <taxon>Patellogastropoda</taxon>
        <taxon>Patelloidea</taxon>
        <taxon>Patellidae</taxon>
        <taxon>Patella</taxon>
    </lineage>
</organism>
<name>A0AAN8KAU1_PATCE</name>
<protein>
    <recommendedName>
        <fullName evidence="12">Double-stranded RNA-specific adenosine deaminase</fullName>
    </recommendedName>
</protein>
<dbReference type="CDD" id="cd19902">
    <property type="entry name" value="DSRM_DRADA"/>
    <property type="match status" value="1"/>
</dbReference>
<dbReference type="Proteomes" id="UP001347796">
    <property type="component" value="Unassembled WGS sequence"/>
</dbReference>
<keyword evidence="2" id="KW-0963">Cytoplasm</keyword>
<dbReference type="Pfam" id="PF02137">
    <property type="entry name" value="A_deamin"/>
    <property type="match status" value="1"/>
</dbReference>
<feature type="domain" description="A to I editase" evidence="9">
    <location>
        <begin position="875"/>
        <end position="1214"/>
    </location>
</feature>
<dbReference type="Gene3D" id="3.30.160.20">
    <property type="match status" value="1"/>
</dbReference>
<feature type="compositionally biased region" description="Basic and acidic residues" evidence="6">
    <location>
        <begin position="93"/>
        <end position="104"/>
    </location>
</feature>
<keyword evidence="4 5" id="KW-0694">RNA-binding</keyword>
<dbReference type="SMART" id="SM00550">
    <property type="entry name" value="Zalpha"/>
    <property type="match status" value="1"/>
</dbReference>
<evidence type="ECO:0000313" key="10">
    <source>
        <dbReference type="EMBL" id="KAK6191907.1"/>
    </source>
</evidence>
<evidence type="ECO:0008006" key="12">
    <source>
        <dbReference type="Google" id="ProtNLM"/>
    </source>
</evidence>
<reference evidence="10 11" key="1">
    <citation type="submission" date="2024-01" db="EMBL/GenBank/DDBJ databases">
        <title>The genome of the rayed Mediterranean limpet Patella caerulea (Linnaeus, 1758).</title>
        <authorList>
            <person name="Anh-Thu Weber A."/>
            <person name="Halstead-Nussloch G."/>
        </authorList>
    </citation>
    <scope>NUCLEOTIDE SEQUENCE [LARGE SCALE GENOMIC DNA]</scope>
    <source>
        <strain evidence="10">AATW-2023a</strain>
        <tissue evidence="10">Whole specimen</tissue>
    </source>
</reference>
<dbReference type="PROSITE" id="PS50137">
    <property type="entry name" value="DS_RBD"/>
    <property type="match status" value="1"/>
</dbReference>
<dbReference type="SUPFAM" id="SSF54768">
    <property type="entry name" value="dsRNA-binding domain-like"/>
    <property type="match status" value="1"/>
</dbReference>
<evidence type="ECO:0000256" key="2">
    <source>
        <dbReference type="ARBA" id="ARBA00022490"/>
    </source>
</evidence>
<keyword evidence="11" id="KW-1185">Reference proteome</keyword>
<evidence type="ECO:0000259" key="8">
    <source>
        <dbReference type="PROSITE" id="PS50139"/>
    </source>
</evidence>
<evidence type="ECO:0000256" key="6">
    <source>
        <dbReference type="SAM" id="MobiDB-lite"/>
    </source>
</evidence>
<dbReference type="GO" id="GO:0006396">
    <property type="term" value="P:RNA processing"/>
    <property type="evidence" value="ECO:0007669"/>
    <property type="project" value="InterPro"/>
</dbReference>
<dbReference type="Pfam" id="PF02295">
    <property type="entry name" value="z-alpha"/>
    <property type="match status" value="1"/>
</dbReference>
<feature type="compositionally biased region" description="Low complexity" evidence="6">
    <location>
        <begin position="672"/>
        <end position="724"/>
    </location>
</feature>
<evidence type="ECO:0000256" key="4">
    <source>
        <dbReference type="ARBA" id="ARBA00022884"/>
    </source>
</evidence>
<dbReference type="InterPro" id="IPR002466">
    <property type="entry name" value="A_deamin"/>
</dbReference>
<accession>A0AAN8KAU1</accession>
<evidence type="ECO:0000313" key="11">
    <source>
        <dbReference type="Proteomes" id="UP001347796"/>
    </source>
</evidence>
<feature type="domain" description="Z-binding" evidence="8">
    <location>
        <begin position="1"/>
        <end position="64"/>
    </location>
</feature>
<evidence type="ECO:0000259" key="9">
    <source>
        <dbReference type="PROSITE" id="PS50141"/>
    </source>
</evidence>
<dbReference type="GO" id="GO:0005737">
    <property type="term" value="C:cytoplasm"/>
    <property type="evidence" value="ECO:0007669"/>
    <property type="project" value="UniProtKB-SubCell"/>
</dbReference>
<dbReference type="PANTHER" id="PTHR10910">
    <property type="entry name" value="EUKARYOTE SPECIFIC DSRNA BINDING PROTEIN"/>
    <property type="match status" value="1"/>
</dbReference>
<feature type="compositionally biased region" description="Basic residues" evidence="6">
    <location>
        <begin position="109"/>
        <end position="119"/>
    </location>
</feature>
<dbReference type="PANTHER" id="PTHR10910:SF107">
    <property type="entry name" value="DOUBLE-STRANDED RNA-SPECIFIC ADENOSINE DEAMINASE"/>
    <property type="match status" value="1"/>
</dbReference>
<dbReference type="InterPro" id="IPR042371">
    <property type="entry name" value="Z_dom"/>
</dbReference>
<feature type="region of interest" description="Disordered" evidence="6">
    <location>
        <begin position="645"/>
        <end position="724"/>
    </location>
</feature>
<comment type="subcellular location">
    <subcellularLocation>
        <location evidence="1">Cytoplasm</location>
    </subcellularLocation>
</comment>
<feature type="compositionally biased region" description="Polar residues" evidence="6">
    <location>
        <begin position="645"/>
        <end position="671"/>
    </location>
</feature>
<feature type="domain" description="DRBM" evidence="7">
    <location>
        <begin position="738"/>
        <end position="806"/>
    </location>
</feature>
<dbReference type="GO" id="GO:0008251">
    <property type="term" value="F:tRNA-specific adenosine deaminase activity"/>
    <property type="evidence" value="ECO:0007669"/>
    <property type="project" value="TreeGrafter"/>
</dbReference>
<comment type="caution">
    <text evidence="10">The sequence shown here is derived from an EMBL/GenBank/DDBJ whole genome shotgun (WGS) entry which is preliminary data.</text>
</comment>
<dbReference type="SMART" id="SM00358">
    <property type="entry name" value="DSRM"/>
    <property type="match status" value="1"/>
</dbReference>
<dbReference type="EMBL" id="JAZGQO010000002">
    <property type="protein sequence ID" value="KAK6191907.1"/>
    <property type="molecule type" value="Genomic_DNA"/>
</dbReference>
<sequence>MATNTKDKILDYLKTCPNNSAELHRIIKHVNLPKKTVNHQIYELQKQSLVDKLQQSPPIWRLTSRGEITKNSNVSLLKIKHLKSISLKNRMSRRMERVVAERGRGGARGVRRGSKRGQGRGRGQGHGFGRGHGPDVFHGEVWGGIQGNQGTLETGHKWVTGRGNNSRQTASEHSVHIGNRVPIPIQPSQSSGRDTSEQIIKVISDSTKPLTASNICDSIGSYITIDMVNKTLGELIEKNLITKIPSHSRENDTYSLKLSIQRQQTDIEEEMQTDNAQAPFQGSVKQISIKEELPLLNCSPSNEKPVSLDCPPLKDEPVSMQIDNTQAPFQESVKQISIKEEPPSLDCPPLNVKPFLPLQGEALSMVCPPSSAGIISNIQNNPMNTNEPCVKVEPGITENYVNLDLEEDGASCDNISATTLSYVDPETEFMNKVLVTLANRCFETAASFVLAKDLNADQKDVENSLKELAFEKLVSKTGTAWSVTKKGDTFLAENGLKVKNDASPIQNLGRGQRLKQAFSGPPQSPLALVRSSSVFGSGCEKPPPLSEVESFQLPRSPSIQLSSSVTQSSSTPFQNRINTSSTSVNQNQSQTSSLLSGVQNNINKIHGIGRGYQIEQMQNLLAQMSPIDSGNRVVKIPPTPMQVISQEQTQLQSKNQPQNVEQGISPSPLFNSTQTSSQTLNSVNLPPSLLPYSLDKEQPSNISSSSQSSTLMPSSSSTSNSSNNLQISTESFSAVNKNPISALMEYAQSRHLTAKIEILSQRGPSHKPTFTIAAIIGSRMFPKVKSHNKKEGRTEAADVALRTLLSEGEYKVNQEPSPAPVVANFDMTHFDNMAALSHQSFNKLIASIPEKFAGRKIIAALIMKTGKDDVGTVISVGSGNRCITGEQLSLEGNTVNDSHAEIITRRGFLRYLYKQLETYNKGTEHEFFESSNNGKLKVKSNITFHLYISTAPCGDGALFSPRDAASNRGPVSNVECHEHQPTFTSNVQGLLRTKMEGGEGTIPVEADFTVQTWDGIVRGERLRTMSCTDKICRWNIVGMQGALLSHLLDPVYLNSLTLGYLYDHGHLARAVCCRVGKGTDDINQQLPDGYHLNHPWLGRMTACEPQRETQKTKALSINWCLGDEKPEVIDGVQGRCYTGVESHFFSRVCKKDLFTSFQSVCHKFGRTDLLAAKSYNDAKKMSKDFQNAKSIMLKRLKDNGFGIWVSKPVEEEMFGL</sequence>
<dbReference type="SMART" id="SM00552">
    <property type="entry name" value="ADEAMc"/>
    <property type="match status" value="1"/>
</dbReference>
<dbReference type="Gene3D" id="1.10.10.10">
    <property type="entry name" value="Winged helix-like DNA-binding domain superfamily/Winged helix DNA-binding domain"/>
    <property type="match status" value="1"/>
</dbReference>